<keyword evidence="5 16" id="KW-0732">Signal</keyword>
<dbReference type="Pfam" id="PF00002">
    <property type="entry name" value="7tm_2"/>
    <property type="match status" value="1"/>
</dbReference>
<evidence type="ECO:0000256" key="2">
    <source>
        <dbReference type="ARBA" id="ARBA00022475"/>
    </source>
</evidence>
<dbReference type="InterPro" id="IPR000152">
    <property type="entry name" value="EGF-type_Asp/Asn_hydroxyl_site"/>
</dbReference>
<dbReference type="Gene3D" id="2.10.25.10">
    <property type="entry name" value="Laminin"/>
    <property type="match status" value="3"/>
</dbReference>
<dbReference type="PROSITE" id="PS50221">
    <property type="entry name" value="GAIN_B"/>
    <property type="match status" value="1"/>
</dbReference>
<dbReference type="GO" id="GO:0005509">
    <property type="term" value="F:calcium ion binding"/>
    <property type="evidence" value="ECO:0007669"/>
    <property type="project" value="InterPro"/>
</dbReference>
<feature type="domain" description="G-protein coupled receptors family 2 profile 2" evidence="19">
    <location>
        <begin position="592"/>
        <end position="798"/>
    </location>
</feature>
<keyword evidence="7 15" id="KW-1133">Transmembrane helix</keyword>
<evidence type="ECO:0000256" key="11">
    <source>
        <dbReference type="ARBA" id="ARBA00023170"/>
    </source>
</evidence>
<dbReference type="PROSITE" id="PS50261">
    <property type="entry name" value="G_PROTEIN_RECEP_F2_4"/>
    <property type="match status" value="1"/>
</dbReference>
<dbReference type="PANTHER" id="PTHR12011:SF469">
    <property type="entry name" value="ADHESION G PROTEIN-COUPLED RECEPTOR E1-RELATED"/>
    <property type="match status" value="1"/>
</dbReference>
<dbReference type="InterPro" id="IPR057244">
    <property type="entry name" value="GAIN_B"/>
</dbReference>
<evidence type="ECO:0000256" key="12">
    <source>
        <dbReference type="ARBA" id="ARBA00023180"/>
    </source>
</evidence>
<evidence type="ECO:0000256" key="9">
    <source>
        <dbReference type="ARBA" id="ARBA00023136"/>
    </source>
</evidence>
<evidence type="ECO:0000256" key="6">
    <source>
        <dbReference type="ARBA" id="ARBA00022737"/>
    </source>
</evidence>
<evidence type="ECO:0000256" key="3">
    <source>
        <dbReference type="ARBA" id="ARBA00022536"/>
    </source>
</evidence>
<dbReference type="InterPro" id="IPR049883">
    <property type="entry name" value="NOTCH1_EGF-like"/>
</dbReference>
<keyword evidence="13" id="KW-0807">Transducer</keyword>
<keyword evidence="2" id="KW-1003">Cell membrane</keyword>
<dbReference type="Pfam" id="PF07645">
    <property type="entry name" value="EGF_CA"/>
    <property type="match status" value="3"/>
</dbReference>
<evidence type="ECO:0000256" key="13">
    <source>
        <dbReference type="ARBA" id="ARBA00023224"/>
    </source>
</evidence>
<feature type="domain" description="EGF-like" evidence="17">
    <location>
        <begin position="198"/>
        <end position="238"/>
    </location>
</feature>
<dbReference type="InterPro" id="IPR018097">
    <property type="entry name" value="EGF_Ca-bd_CS"/>
</dbReference>
<feature type="transmembrane region" description="Helical" evidence="15">
    <location>
        <begin position="785"/>
        <end position="803"/>
    </location>
</feature>
<dbReference type="GO" id="GO:0004930">
    <property type="term" value="F:G protein-coupled receptor activity"/>
    <property type="evidence" value="ECO:0007669"/>
    <property type="project" value="UniProtKB-KW"/>
</dbReference>
<dbReference type="InterPro" id="IPR001740">
    <property type="entry name" value="GPCR_2_EMR1-like_rcpt"/>
</dbReference>
<keyword evidence="12" id="KW-0325">Glycoprotein</keyword>
<dbReference type="Pfam" id="PF01825">
    <property type="entry name" value="GPS"/>
    <property type="match status" value="1"/>
</dbReference>
<dbReference type="InterPro" id="IPR001881">
    <property type="entry name" value="EGF-like_Ca-bd_dom"/>
</dbReference>
<dbReference type="CDD" id="cd00054">
    <property type="entry name" value="EGF_CA"/>
    <property type="match status" value="3"/>
</dbReference>
<dbReference type="InterPro" id="IPR000742">
    <property type="entry name" value="EGF"/>
</dbReference>
<evidence type="ECO:0000259" key="17">
    <source>
        <dbReference type="PROSITE" id="PS50026"/>
    </source>
</evidence>
<dbReference type="Pfam" id="PF23283">
    <property type="entry name" value="D8C_UMOD"/>
    <property type="match status" value="1"/>
</dbReference>
<evidence type="ECO:0000256" key="1">
    <source>
        <dbReference type="ARBA" id="ARBA00004651"/>
    </source>
</evidence>
<dbReference type="Proteomes" id="UP001221898">
    <property type="component" value="Unassembled WGS sequence"/>
</dbReference>
<dbReference type="InterPro" id="IPR046338">
    <property type="entry name" value="GAIN_dom_sf"/>
</dbReference>
<evidence type="ECO:0000256" key="5">
    <source>
        <dbReference type="ARBA" id="ARBA00022729"/>
    </source>
</evidence>
<keyword evidence="9 15" id="KW-0472">Membrane</keyword>
<feature type="chain" id="PRO_5042236032" description="Adhesion G protein-coupled receptor E2-like" evidence="16">
    <location>
        <begin position="25"/>
        <end position="846"/>
    </location>
</feature>
<dbReference type="PANTHER" id="PTHR12011">
    <property type="entry name" value="ADHESION G-PROTEIN COUPLED RECEPTOR"/>
    <property type="match status" value="1"/>
</dbReference>
<evidence type="ECO:0000256" key="4">
    <source>
        <dbReference type="ARBA" id="ARBA00022692"/>
    </source>
</evidence>
<dbReference type="InterPro" id="IPR017981">
    <property type="entry name" value="GPCR_2-like_7TM"/>
</dbReference>
<evidence type="ECO:0008006" key="22">
    <source>
        <dbReference type="Google" id="ProtNLM"/>
    </source>
</evidence>
<dbReference type="SMART" id="SM00303">
    <property type="entry name" value="GPS"/>
    <property type="match status" value="1"/>
</dbReference>
<feature type="transmembrane region" description="Helical" evidence="15">
    <location>
        <begin position="700"/>
        <end position="722"/>
    </location>
</feature>
<evidence type="ECO:0000259" key="19">
    <source>
        <dbReference type="PROSITE" id="PS50261"/>
    </source>
</evidence>
<keyword evidence="11" id="KW-0675">Receptor</keyword>
<evidence type="ECO:0000313" key="20">
    <source>
        <dbReference type="EMBL" id="KAJ8384742.1"/>
    </source>
</evidence>
<dbReference type="GO" id="GO:0005886">
    <property type="term" value="C:plasma membrane"/>
    <property type="evidence" value="ECO:0007669"/>
    <property type="project" value="UniProtKB-SubCell"/>
</dbReference>
<dbReference type="PROSITE" id="PS50026">
    <property type="entry name" value="EGF_3"/>
    <property type="match status" value="3"/>
</dbReference>
<dbReference type="FunFam" id="2.10.25.10:FF:000017">
    <property type="entry name" value="latent-transforming growth factor beta-binding protein 4 isoform X1"/>
    <property type="match status" value="1"/>
</dbReference>
<dbReference type="InterPro" id="IPR000203">
    <property type="entry name" value="GPS"/>
</dbReference>
<keyword evidence="3 14" id="KW-0245">EGF-like domain</keyword>
<evidence type="ECO:0000313" key="21">
    <source>
        <dbReference type="Proteomes" id="UP001221898"/>
    </source>
</evidence>
<protein>
    <recommendedName>
        <fullName evidence="22">Adhesion G protein-coupled receptor E2-like</fullName>
    </recommendedName>
</protein>
<dbReference type="SMART" id="SM00179">
    <property type="entry name" value="EGF_CA"/>
    <property type="match status" value="3"/>
</dbReference>
<accession>A0AAD7RIX3</accession>
<proteinExistence type="predicted"/>
<keyword evidence="21" id="KW-1185">Reference proteome</keyword>
<keyword evidence="4 15" id="KW-0812">Transmembrane</keyword>
<feature type="domain" description="EGF-like" evidence="17">
    <location>
        <begin position="247"/>
        <end position="285"/>
    </location>
</feature>
<dbReference type="PRINTS" id="PR01128">
    <property type="entry name" value="EMR1HORMONER"/>
</dbReference>
<dbReference type="SUPFAM" id="SSF57196">
    <property type="entry name" value="EGF/Laminin"/>
    <property type="match status" value="3"/>
</dbReference>
<feature type="transmembrane region" description="Helical" evidence="15">
    <location>
        <begin position="629"/>
        <end position="659"/>
    </location>
</feature>
<feature type="transmembrane region" description="Helical" evidence="15">
    <location>
        <begin position="594"/>
        <end position="617"/>
    </location>
</feature>
<evidence type="ECO:0000256" key="8">
    <source>
        <dbReference type="ARBA" id="ARBA00023040"/>
    </source>
</evidence>
<gene>
    <name evidence="20" type="ORF">AAFF_G00199480</name>
</gene>
<evidence type="ECO:0000256" key="10">
    <source>
        <dbReference type="ARBA" id="ARBA00023157"/>
    </source>
</evidence>
<comment type="caution">
    <text evidence="20">The sequence shown here is derived from an EMBL/GenBank/DDBJ whole genome shotgun (WGS) entry which is preliminary data.</text>
</comment>
<feature type="signal peptide" evidence="16">
    <location>
        <begin position="1"/>
        <end position="24"/>
    </location>
</feature>
<evidence type="ECO:0000256" key="15">
    <source>
        <dbReference type="SAM" id="Phobius"/>
    </source>
</evidence>
<dbReference type="EMBL" id="JAINUG010000266">
    <property type="protein sequence ID" value="KAJ8384742.1"/>
    <property type="molecule type" value="Genomic_DNA"/>
</dbReference>
<dbReference type="AlphaFoldDB" id="A0AAD7RIX3"/>
<keyword evidence="8" id="KW-0297">G-protein coupled receptor</keyword>
<keyword evidence="10" id="KW-1015">Disulfide bond</keyword>
<dbReference type="GO" id="GO:0007166">
    <property type="term" value="P:cell surface receptor signaling pathway"/>
    <property type="evidence" value="ECO:0007669"/>
    <property type="project" value="InterPro"/>
</dbReference>
<reference evidence="20" key="1">
    <citation type="journal article" date="2023" name="Science">
        <title>Genome structures resolve the early diversification of teleost fishes.</title>
        <authorList>
            <person name="Parey E."/>
            <person name="Louis A."/>
            <person name="Montfort J."/>
            <person name="Bouchez O."/>
            <person name="Roques C."/>
            <person name="Iampietro C."/>
            <person name="Lluch J."/>
            <person name="Castinel A."/>
            <person name="Donnadieu C."/>
            <person name="Desvignes T."/>
            <person name="Floi Bucao C."/>
            <person name="Jouanno E."/>
            <person name="Wen M."/>
            <person name="Mejri S."/>
            <person name="Dirks R."/>
            <person name="Jansen H."/>
            <person name="Henkel C."/>
            <person name="Chen W.J."/>
            <person name="Zahm M."/>
            <person name="Cabau C."/>
            <person name="Klopp C."/>
            <person name="Thompson A.W."/>
            <person name="Robinson-Rechavi M."/>
            <person name="Braasch I."/>
            <person name="Lecointre G."/>
            <person name="Bobe J."/>
            <person name="Postlethwait J.H."/>
            <person name="Berthelot C."/>
            <person name="Roest Crollius H."/>
            <person name="Guiguen Y."/>
        </authorList>
    </citation>
    <scope>NUCLEOTIDE SEQUENCE</scope>
    <source>
        <strain evidence="20">NC1722</strain>
    </source>
</reference>
<evidence type="ECO:0000256" key="16">
    <source>
        <dbReference type="SAM" id="SignalP"/>
    </source>
</evidence>
<dbReference type="GO" id="GO:0007189">
    <property type="term" value="P:adenylate cyclase-activating G protein-coupled receptor signaling pathway"/>
    <property type="evidence" value="ECO:0007669"/>
    <property type="project" value="TreeGrafter"/>
</dbReference>
<name>A0AAD7RIX3_9TELE</name>
<feature type="transmembrane region" description="Helical" evidence="15">
    <location>
        <begin position="665"/>
        <end position="688"/>
    </location>
</feature>
<feature type="domain" description="EGF-like" evidence="17">
    <location>
        <begin position="296"/>
        <end position="332"/>
    </location>
</feature>
<evidence type="ECO:0000259" key="18">
    <source>
        <dbReference type="PROSITE" id="PS50221"/>
    </source>
</evidence>
<dbReference type="PROSITE" id="PS01187">
    <property type="entry name" value="EGF_CA"/>
    <property type="match status" value="2"/>
</dbReference>
<dbReference type="InterPro" id="IPR057774">
    <property type="entry name" value="D8C_UMOD/GP2/OIT3-like"/>
</dbReference>
<comment type="caution">
    <text evidence="14">Lacks conserved residue(s) required for the propagation of feature annotation.</text>
</comment>
<keyword evidence="6" id="KW-0677">Repeat</keyword>
<dbReference type="GO" id="GO:0030855">
    <property type="term" value="P:epithelial cell differentiation"/>
    <property type="evidence" value="ECO:0007669"/>
    <property type="project" value="UniProtKB-ARBA"/>
</dbReference>
<organism evidence="20 21">
    <name type="scientific">Aldrovandia affinis</name>
    <dbReference type="NCBI Taxonomy" id="143900"/>
    <lineage>
        <taxon>Eukaryota</taxon>
        <taxon>Metazoa</taxon>
        <taxon>Chordata</taxon>
        <taxon>Craniata</taxon>
        <taxon>Vertebrata</taxon>
        <taxon>Euteleostomi</taxon>
        <taxon>Actinopterygii</taxon>
        <taxon>Neopterygii</taxon>
        <taxon>Teleostei</taxon>
        <taxon>Notacanthiformes</taxon>
        <taxon>Halosauridae</taxon>
        <taxon>Aldrovandia</taxon>
    </lineage>
</organism>
<dbReference type="SMART" id="SM00181">
    <property type="entry name" value="EGF"/>
    <property type="match status" value="3"/>
</dbReference>
<dbReference type="PROSITE" id="PS00010">
    <property type="entry name" value="ASX_HYDROXYL"/>
    <property type="match status" value="2"/>
</dbReference>
<dbReference type="FunFam" id="2.10.25.10:FF:000038">
    <property type="entry name" value="Fibrillin 2"/>
    <property type="match status" value="2"/>
</dbReference>
<dbReference type="Gene3D" id="1.20.1070.10">
    <property type="entry name" value="Rhodopsin 7-helix transmembrane proteins"/>
    <property type="match status" value="1"/>
</dbReference>
<dbReference type="Gene3D" id="2.60.220.50">
    <property type="match status" value="1"/>
</dbReference>
<comment type="subcellular location">
    <subcellularLocation>
        <location evidence="1">Cell membrane</location>
        <topology evidence="1">Multi-pass membrane protein</topology>
    </subcellularLocation>
</comment>
<feature type="transmembrane region" description="Helical" evidence="15">
    <location>
        <begin position="742"/>
        <end position="764"/>
    </location>
</feature>
<dbReference type="InterPro" id="IPR000832">
    <property type="entry name" value="GPCR_2_secretin-like"/>
</dbReference>
<evidence type="ECO:0000256" key="14">
    <source>
        <dbReference type="PROSITE-ProRule" id="PRU00076"/>
    </source>
</evidence>
<evidence type="ECO:0000256" key="7">
    <source>
        <dbReference type="ARBA" id="ARBA00022989"/>
    </source>
</evidence>
<feature type="domain" description="GAIN-B" evidence="18">
    <location>
        <begin position="421"/>
        <end position="584"/>
    </location>
</feature>
<sequence length="846" mass="92518">MSRVHISLLSGFLLLLLVCYNCLGVDPCVNHSVLSHPWRNIGFSTRPLILIDDKVYDKSLEGQWVRFTGIGGDVIPEFCIAPDYCGSALCAFLDFSHPNLEDGIEEGKAQYGIDWKSTDDCNTKDINGMKVLACAGGYYVYLMPEMPSRVIFGLRHSRCNSTTCGPFTRCSSNGGCSCIPGYKMYSLLLTDDSYNCGDINECASVSDEMICGPNADCINTLGTYSCTCHQGYRLVNNYRDSSDPCPDIDECEKDPPICGPNANCTNTPGAHNCTCHLGYRVQSSLSVARSSNPCEDVDECRLITCGTRALCYNTAGSYYCSCQTGYIPSTGLLWSPGVTSCESLLEEDDALSRTDGQFPGRRFLDRVLEDLENFEVLPEGIVTSIVRTTQAFIDMETENGTEVASVLLNVYEKLITAMVEPTKVYSSKSIKASFMDINIVAMGPRENVTSSLELEVSGAKMAINLPAIGQNNHGSAAIVLASVRGMEKLMSPRAENLTQYSDVIIATLANTNHTKLSEPINFTILHEKRVQAGSVICVYWEDEGKEKRWSVDGCTASFSTETQTVCSCTHLSSFALLLQVEDMEDHVDDAMLELINVFCMAVGLTFLTLAILSFLFCSWNPKINNTARLHLSICLFLGHLLSLVGVSLTGNTVVCAVIAGLLHFLLLSACVWMLLEAVQILLLVRSLTKVQVIRREGLRALYLLLIGYGAPTVVVGVSAAVYSDGYGSKRACWLVTDRNFRWSFIGPVCSVLTLNSVLFCVIAWSLQPTLASMKSDVSQAKDTRLIVFKIVAQFFILAGHIHLHCLLSSQQTGARGVQEVADKSENHFLIRCFTGRSGNEQGSSAS</sequence>